<organism evidence="1 2">
    <name type="scientific">Reticulomyxa filosa</name>
    <dbReference type="NCBI Taxonomy" id="46433"/>
    <lineage>
        <taxon>Eukaryota</taxon>
        <taxon>Sar</taxon>
        <taxon>Rhizaria</taxon>
        <taxon>Retaria</taxon>
        <taxon>Foraminifera</taxon>
        <taxon>Monothalamids</taxon>
        <taxon>Reticulomyxidae</taxon>
        <taxon>Reticulomyxa</taxon>
    </lineage>
</organism>
<accession>X6P200</accession>
<dbReference type="Proteomes" id="UP000023152">
    <property type="component" value="Unassembled WGS sequence"/>
</dbReference>
<name>X6P200_RETFI</name>
<dbReference type="EMBL" id="ASPP01004360">
    <property type="protein sequence ID" value="ETO32251.1"/>
    <property type="molecule type" value="Genomic_DNA"/>
</dbReference>
<evidence type="ECO:0000313" key="1">
    <source>
        <dbReference type="EMBL" id="ETO32251.1"/>
    </source>
</evidence>
<evidence type="ECO:0000313" key="2">
    <source>
        <dbReference type="Proteomes" id="UP000023152"/>
    </source>
</evidence>
<gene>
    <name evidence="1" type="ORF">RFI_04868</name>
</gene>
<proteinExistence type="predicted"/>
<keyword evidence="2" id="KW-1185">Reference proteome</keyword>
<dbReference type="AlphaFoldDB" id="X6P200"/>
<reference evidence="1 2" key="1">
    <citation type="journal article" date="2013" name="Curr. Biol.">
        <title>The Genome of the Foraminiferan Reticulomyxa filosa.</title>
        <authorList>
            <person name="Glockner G."/>
            <person name="Hulsmann N."/>
            <person name="Schleicher M."/>
            <person name="Noegel A.A."/>
            <person name="Eichinger L."/>
            <person name="Gallinger C."/>
            <person name="Pawlowski J."/>
            <person name="Sierra R."/>
            <person name="Euteneuer U."/>
            <person name="Pillet L."/>
            <person name="Moustafa A."/>
            <person name="Platzer M."/>
            <person name="Groth M."/>
            <person name="Szafranski K."/>
            <person name="Schliwa M."/>
        </authorList>
    </citation>
    <scope>NUCLEOTIDE SEQUENCE [LARGE SCALE GENOMIC DNA]</scope>
</reference>
<sequence>MPVDIILLLVKFSTVRKIEFNEICRKDGERDITKLMSKLFKDNMLDHVAISADYTDGREYHTFLSTEPINDIRSESIYELKFNIRRQTAEICMGITALASLKNLQGNSIWSDSSIQNTYYYNTTINDHLRIIHNSHGSSKLCECHCKLGMNDTLIVELDCMQRESGKWLLSFKRNDALLHKNPIEIQSRILYRPLLVMRENECYVEVFFKVSLASQFLFFPCFNVSWHSIKNIFLFLPKTLVLLDKIRLAHSTQLKDLYLLHIHFLHTPDRSIFIMFSLICWMILLVCLPEQEEKAATDTSTKSKENEKSKKKFLKLCWSKIIIVTDSCCGTIISSFANKQNDVVLK</sequence>
<protein>
    <submittedName>
        <fullName evidence="1">Uncharacterized protein</fullName>
    </submittedName>
</protein>
<comment type="caution">
    <text evidence="1">The sequence shown here is derived from an EMBL/GenBank/DDBJ whole genome shotgun (WGS) entry which is preliminary data.</text>
</comment>